<dbReference type="InterPro" id="IPR010722">
    <property type="entry name" value="BATS_dom"/>
</dbReference>
<reference evidence="9 10" key="1">
    <citation type="submission" date="2022-03" db="EMBL/GenBank/DDBJ databases">
        <title>Streptomyces yunnanensis P86,complete genome.</title>
        <authorList>
            <person name="Chen S."/>
            <person name="Zhang Q."/>
        </authorList>
    </citation>
    <scope>NUCLEOTIDE SEQUENCE [LARGE SCALE GENOMIC DNA]</scope>
    <source>
        <strain evidence="9 10">P86</strain>
    </source>
</reference>
<dbReference type="Gene3D" id="3.20.20.70">
    <property type="entry name" value="Aldolase class I"/>
    <property type="match status" value="1"/>
</dbReference>
<dbReference type="SMART" id="SM00876">
    <property type="entry name" value="BATS"/>
    <property type="match status" value="1"/>
</dbReference>
<dbReference type="Proteomes" id="UP001218629">
    <property type="component" value="Chromosome"/>
</dbReference>
<dbReference type="PIRSF" id="PIRSF004762">
    <property type="entry name" value="CHP00423"/>
    <property type="match status" value="1"/>
</dbReference>
<gene>
    <name evidence="9" type="ORF">MOV08_33795</name>
</gene>
<dbReference type="SFLD" id="SFLDG01060">
    <property type="entry name" value="BATS_domain_containing"/>
    <property type="match status" value="1"/>
</dbReference>
<dbReference type="InterPro" id="IPR006638">
    <property type="entry name" value="Elp3/MiaA/NifB-like_rSAM"/>
</dbReference>
<keyword evidence="3" id="KW-0949">S-adenosyl-L-methionine</keyword>
<dbReference type="SMART" id="SM00729">
    <property type="entry name" value="Elp3"/>
    <property type="match status" value="1"/>
</dbReference>
<evidence type="ECO:0000256" key="1">
    <source>
        <dbReference type="ARBA" id="ARBA00001966"/>
    </source>
</evidence>
<keyword evidence="2" id="KW-0004">4Fe-4S</keyword>
<comment type="cofactor">
    <cofactor evidence="7">
        <name>[2Fe-2S] cluster</name>
        <dbReference type="ChEBI" id="CHEBI:190135"/>
    </cofactor>
</comment>
<dbReference type="InterPro" id="IPR013785">
    <property type="entry name" value="Aldolase_TIM"/>
</dbReference>
<keyword evidence="6" id="KW-0411">Iron-sulfur</keyword>
<evidence type="ECO:0000259" key="8">
    <source>
        <dbReference type="PROSITE" id="PS51918"/>
    </source>
</evidence>
<keyword evidence="10" id="KW-1185">Reference proteome</keyword>
<evidence type="ECO:0000256" key="3">
    <source>
        <dbReference type="ARBA" id="ARBA00022691"/>
    </source>
</evidence>
<dbReference type="RefSeq" id="WP_275310075.1">
    <property type="nucleotide sequence ID" value="NZ_CP095749.1"/>
</dbReference>
<dbReference type="EMBL" id="CP095749">
    <property type="protein sequence ID" value="WEB43761.1"/>
    <property type="molecule type" value="Genomic_DNA"/>
</dbReference>
<evidence type="ECO:0000256" key="6">
    <source>
        <dbReference type="ARBA" id="ARBA00023014"/>
    </source>
</evidence>
<evidence type="ECO:0000256" key="2">
    <source>
        <dbReference type="ARBA" id="ARBA00022485"/>
    </source>
</evidence>
<evidence type="ECO:0000313" key="9">
    <source>
        <dbReference type="EMBL" id="WEB43761.1"/>
    </source>
</evidence>
<organism evidence="9 10">
    <name type="scientific">Streptomyces yunnanensis</name>
    <dbReference type="NCBI Taxonomy" id="156453"/>
    <lineage>
        <taxon>Bacteria</taxon>
        <taxon>Bacillati</taxon>
        <taxon>Actinomycetota</taxon>
        <taxon>Actinomycetes</taxon>
        <taxon>Kitasatosporales</taxon>
        <taxon>Streptomycetaceae</taxon>
        <taxon>Streptomyces</taxon>
    </lineage>
</organism>
<feature type="domain" description="Radical SAM core" evidence="8">
    <location>
        <begin position="35"/>
        <end position="257"/>
    </location>
</feature>
<evidence type="ECO:0000256" key="7">
    <source>
        <dbReference type="ARBA" id="ARBA00034078"/>
    </source>
</evidence>
<sequence length="333" mass="37190">MLTRSEIRAALQASGEQQQELFAEARRRRQEHFGRRIVVRGVIEITNVCRVNCDYCPMRRDNVQDNDRFFMSSENIQRCARSIRDAGINVVLLQGGETTRVLSVLRESIPAIREIYDGDVEILLNVGNLTRAQYKNLRELGAVSYIIKHETSDPELFRAIRHEDLEQRLRCMRDLLDLGYRVGTGLISGLPGQSIESIIDDIELAGELGVHMCSVSPFVPAPDTPLSIAPAGSNELALNIIAILRICYPHLLIPSVSALEKTDSGGQSRGLDAGANVLTVNFTGEADRDRYLIYGNKRFVVGLEHARKLADNAGLIMGRSIFIGDGDERMRWE</sequence>
<protein>
    <submittedName>
        <fullName evidence="9">Radical SAM protein</fullName>
    </submittedName>
</protein>
<evidence type="ECO:0000313" key="10">
    <source>
        <dbReference type="Proteomes" id="UP001218629"/>
    </source>
</evidence>
<dbReference type="PROSITE" id="PS51918">
    <property type="entry name" value="RADICAL_SAM"/>
    <property type="match status" value="1"/>
</dbReference>
<keyword evidence="4" id="KW-0479">Metal-binding</keyword>
<dbReference type="SFLD" id="SFLDG01280">
    <property type="entry name" value="HydE/PylB-like"/>
    <property type="match status" value="1"/>
</dbReference>
<dbReference type="SFLD" id="SFLDS00029">
    <property type="entry name" value="Radical_SAM"/>
    <property type="match status" value="1"/>
</dbReference>
<dbReference type="SUPFAM" id="SSF102114">
    <property type="entry name" value="Radical SAM enzymes"/>
    <property type="match status" value="1"/>
</dbReference>
<dbReference type="CDD" id="cd01335">
    <property type="entry name" value="Radical_SAM"/>
    <property type="match status" value="1"/>
</dbReference>
<proteinExistence type="predicted"/>
<dbReference type="Pfam" id="PF04055">
    <property type="entry name" value="Radical_SAM"/>
    <property type="match status" value="1"/>
</dbReference>
<name>A0ABY8AHU8_9ACTN</name>
<dbReference type="InterPro" id="IPR058240">
    <property type="entry name" value="rSAM_sf"/>
</dbReference>
<evidence type="ECO:0000256" key="4">
    <source>
        <dbReference type="ARBA" id="ARBA00022723"/>
    </source>
</evidence>
<dbReference type="InterPro" id="IPR034422">
    <property type="entry name" value="HydE/PylB-like"/>
</dbReference>
<comment type="cofactor">
    <cofactor evidence="1">
        <name>[4Fe-4S] cluster</name>
        <dbReference type="ChEBI" id="CHEBI:49883"/>
    </cofactor>
</comment>
<dbReference type="PANTHER" id="PTHR43726">
    <property type="entry name" value="3-METHYLORNITHINE SYNTHASE"/>
    <property type="match status" value="1"/>
</dbReference>
<dbReference type="InterPro" id="IPR007197">
    <property type="entry name" value="rSAM"/>
</dbReference>
<dbReference type="PANTHER" id="PTHR43726:SF1">
    <property type="entry name" value="BIOTIN SYNTHASE"/>
    <property type="match status" value="1"/>
</dbReference>
<evidence type="ECO:0000256" key="5">
    <source>
        <dbReference type="ARBA" id="ARBA00023004"/>
    </source>
</evidence>
<keyword evidence="5" id="KW-0408">Iron</keyword>
<accession>A0ABY8AHU8</accession>